<dbReference type="STRING" id="1182544.W9VT53"/>
<comment type="caution">
    <text evidence="10">The sequence shown here is derived from an EMBL/GenBank/DDBJ whole genome shotgun (WGS) entry which is preliminary data.</text>
</comment>
<dbReference type="Gene3D" id="3.90.180.10">
    <property type="entry name" value="Medium-chain alcohol dehydrogenases, catalytic domain"/>
    <property type="match status" value="1"/>
</dbReference>
<dbReference type="InterPro" id="IPR013154">
    <property type="entry name" value="ADH-like_N"/>
</dbReference>
<comment type="similarity">
    <text evidence="2 8">Belongs to the zinc-containing alcohol dehydrogenase family.</text>
</comment>
<feature type="domain" description="Enoyl reductase (ER)" evidence="9">
    <location>
        <begin position="34"/>
        <end position="366"/>
    </location>
</feature>
<dbReference type="EC" id="1.1.1.1" evidence="3"/>
<dbReference type="eggNOG" id="KOG0023">
    <property type="taxonomic scope" value="Eukaryota"/>
</dbReference>
<comment type="cofactor">
    <cofactor evidence="1 8">
        <name>Zn(2+)</name>
        <dbReference type="ChEBI" id="CHEBI:29105"/>
    </cofactor>
</comment>
<dbReference type="OrthoDB" id="1560166at2759"/>
<sequence length="377" mass="39676">MGSIGTDVNGNINGDIHVRTTGSAPAAVLTGPYGEAYTVKELPIATPGLHEALVELEYSGVCHGDVYARDGGGPAPKDPVRPLIGGHEGVGRIVALGSGSEGEEAEPFQVGDIVGVAWRSHVCGTCHACEAGAENHCYNQKVTGAHRDGTFQRYLSFPTSQLVRIPAEVSLPAVCPILCAGVTAYAALKRMDPQPGKWCTIVGAAGGLGHLAIQYAKAMDLKVLAIDGGSPEKEDFCRRMGTDEFVDFTKPGLVETIVAKTGGGADYILVLSPHQSSYDSAGEYARFGAQIMAIGIGNLHMSLRPLLKKNVIVRSNQTGTKADMHEALEFLASGKVVAELEMVDLKDINQALDRIKQGKVMGKLVADLTGGKNSSRL</sequence>
<dbReference type="InterPro" id="IPR002328">
    <property type="entry name" value="ADH_Zn_CS"/>
</dbReference>
<dbReference type="InterPro" id="IPR011032">
    <property type="entry name" value="GroES-like_sf"/>
</dbReference>
<dbReference type="Pfam" id="PF00107">
    <property type="entry name" value="ADH_zinc_N"/>
    <property type="match status" value="1"/>
</dbReference>
<dbReference type="SUPFAM" id="SSF50129">
    <property type="entry name" value="GroES-like"/>
    <property type="match status" value="1"/>
</dbReference>
<proteinExistence type="inferred from homology"/>
<evidence type="ECO:0000313" key="11">
    <source>
        <dbReference type="Proteomes" id="UP000019473"/>
    </source>
</evidence>
<keyword evidence="7" id="KW-0520">NAD</keyword>
<evidence type="ECO:0000256" key="4">
    <source>
        <dbReference type="ARBA" id="ARBA00022723"/>
    </source>
</evidence>
<dbReference type="FunFam" id="3.40.50.720:FF:000039">
    <property type="entry name" value="Alcohol dehydrogenase AdhP"/>
    <property type="match status" value="1"/>
</dbReference>
<evidence type="ECO:0000256" key="2">
    <source>
        <dbReference type="ARBA" id="ARBA00008072"/>
    </source>
</evidence>
<evidence type="ECO:0000256" key="1">
    <source>
        <dbReference type="ARBA" id="ARBA00001947"/>
    </source>
</evidence>
<dbReference type="GO" id="GO:0004022">
    <property type="term" value="F:alcohol dehydrogenase (NAD+) activity"/>
    <property type="evidence" value="ECO:0007669"/>
    <property type="project" value="UniProtKB-EC"/>
</dbReference>
<dbReference type="EMBL" id="AMGW01000004">
    <property type="protein sequence ID" value="EXJ58753.1"/>
    <property type="molecule type" value="Genomic_DNA"/>
</dbReference>
<evidence type="ECO:0000256" key="8">
    <source>
        <dbReference type="RuleBase" id="RU361277"/>
    </source>
</evidence>
<dbReference type="InterPro" id="IPR020843">
    <property type="entry name" value="ER"/>
</dbReference>
<dbReference type="VEuPathDB" id="FungiDB:A1O7_06183"/>
<dbReference type="InterPro" id="IPR013149">
    <property type="entry name" value="ADH-like_C"/>
</dbReference>
<accession>W9VT53</accession>
<evidence type="ECO:0000256" key="3">
    <source>
        <dbReference type="ARBA" id="ARBA00013190"/>
    </source>
</evidence>
<protein>
    <recommendedName>
        <fullName evidence="3">alcohol dehydrogenase</fullName>
        <ecNumber evidence="3">1.1.1.1</ecNumber>
    </recommendedName>
</protein>
<keyword evidence="5 8" id="KW-0862">Zinc</keyword>
<keyword evidence="6" id="KW-0560">Oxidoreductase</keyword>
<dbReference type="GO" id="GO:0005737">
    <property type="term" value="C:cytoplasm"/>
    <property type="evidence" value="ECO:0007669"/>
    <property type="project" value="TreeGrafter"/>
</dbReference>
<dbReference type="PROSITE" id="PS00059">
    <property type="entry name" value="ADH_ZINC"/>
    <property type="match status" value="1"/>
</dbReference>
<evidence type="ECO:0000259" key="9">
    <source>
        <dbReference type="SMART" id="SM00829"/>
    </source>
</evidence>
<dbReference type="AlphaFoldDB" id="W9VT53"/>
<dbReference type="CDD" id="cd08297">
    <property type="entry name" value="CAD3"/>
    <property type="match status" value="1"/>
</dbReference>
<name>W9VT53_9EURO</name>
<dbReference type="RefSeq" id="XP_007758376.1">
    <property type="nucleotide sequence ID" value="XM_007760186.1"/>
</dbReference>
<dbReference type="SUPFAM" id="SSF51735">
    <property type="entry name" value="NAD(P)-binding Rossmann-fold domains"/>
    <property type="match status" value="1"/>
</dbReference>
<gene>
    <name evidence="10" type="ORF">A1O7_06183</name>
</gene>
<dbReference type="GO" id="GO:0008270">
    <property type="term" value="F:zinc ion binding"/>
    <property type="evidence" value="ECO:0007669"/>
    <property type="project" value="InterPro"/>
</dbReference>
<dbReference type="PANTHER" id="PTHR42940:SF3">
    <property type="entry name" value="ALCOHOL DEHYDROGENASE 1-RELATED"/>
    <property type="match status" value="1"/>
</dbReference>
<keyword evidence="11" id="KW-1185">Reference proteome</keyword>
<dbReference type="SMART" id="SM00829">
    <property type="entry name" value="PKS_ER"/>
    <property type="match status" value="1"/>
</dbReference>
<dbReference type="HOGENOM" id="CLU_026673_20_1_1"/>
<evidence type="ECO:0000256" key="5">
    <source>
        <dbReference type="ARBA" id="ARBA00022833"/>
    </source>
</evidence>
<dbReference type="Gene3D" id="3.40.50.720">
    <property type="entry name" value="NAD(P)-binding Rossmann-like Domain"/>
    <property type="match status" value="1"/>
</dbReference>
<evidence type="ECO:0000256" key="7">
    <source>
        <dbReference type="ARBA" id="ARBA00023027"/>
    </source>
</evidence>
<dbReference type="InterPro" id="IPR036291">
    <property type="entry name" value="NAD(P)-bd_dom_sf"/>
</dbReference>
<dbReference type="PANTHER" id="PTHR42940">
    <property type="entry name" value="ALCOHOL DEHYDROGENASE 1-RELATED"/>
    <property type="match status" value="1"/>
</dbReference>
<dbReference type="Proteomes" id="UP000019473">
    <property type="component" value="Unassembled WGS sequence"/>
</dbReference>
<organism evidence="10 11">
    <name type="scientific">Cladophialophora yegresii CBS 114405</name>
    <dbReference type="NCBI Taxonomy" id="1182544"/>
    <lineage>
        <taxon>Eukaryota</taxon>
        <taxon>Fungi</taxon>
        <taxon>Dikarya</taxon>
        <taxon>Ascomycota</taxon>
        <taxon>Pezizomycotina</taxon>
        <taxon>Eurotiomycetes</taxon>
        <taxon>Chaetothyriomycetidae</taxon>
        <taxon>Chaetothyriales</taxon>
        <taxon>Herpotrichiellaceae</taxon>
        <taxon>Cladophialophora</taxon>
    </lineage>
</organism>
<evidence type="ECO:0000313" key="10">
    <source>
        <dbReference type="EMBL" id="EXJ58753.1"/>
    </source>
</evidence>
<dbReference type="GeneID" id="19180761"/>
<reference evidence="10 11" key="1">
    <citation type="submission" date="2013-03" db="EMBL/GenBank/DDBJ databases">
        <title>The Genome Sequence of Cladophialophora yegresii CBS 114405.</title>
        <authorList>
            <consortium name="The Broad Institute Genomics Platform"/>
            <person name="Cuomo C."/>
            <person name="de Hoog S."/>
            <person name="Gorbushina A."/>
            <person name="Walker B."/>
            <person name="Young S.K."/>
            <person name="Zeng Q."/>
            <person name="Gargeya S."/>
            <person name="Fitzgerald M."/>
            <person name="Haas B."/>
            <person name="Abouelleil A."/>
            <person name="Allen A.W."/>
            <person name="Alvarado L."/>
            <person name="Arachchi H.M."/>
            <person name="Berlin A.M."/>
            <person name="Chapman S.B."/>
            <person name="Gainer-Dewar J."/>
            <person name="Goldberg J."/>
            <person name="Griggs A."/>
            <person name="Gujja S."/>
            <person name="Hansen M."/>
            <person name="Howarth C."/>
            <person name="Imamovic A."/>
            <person name="Ireland A."/>
            <person name="Larimer J."/>
            <person name="McCowan C."/>
            <person name="Murphy C."/>
            <person name="Pearson M."/>
            <person name="Poon T.W."/>
            <person name="Priest M."/>
            <person name="Roberts A."/>
            <person name="Saif S."/>
            <person name="Shea T."/>
            <person name="Sisk P."/>
            <person name="Sykes S."/>
            <person name="Wortman J."/>
            <person name="Nusbaum C."/>
            <person name="Birren B."/>
        </authorList>
    </citation>
    <scope>NUCLEOTIDE SEQUENCE [LARGE SCALE GENOMIC DNA]</scope>
    <source>
        <strain evidence="10 11">CBS 114405</strain>
    </source>
</reference>
<keyword evidence="4 8" id="KW-0479">Metal-binding</keyword>
<dbReference type="Pfam" id="PF08240">
    <property type="entry name" value="ADH_N"/>
    <property type="match status" value="1"/>
</dbReference>
<evidence type="ECO:0000256" key="6">
    <source>
        <dbReference type="ARBA" id="ARBA00023002"/>
    </source>
</evidence>